<sequence length="94" mass="10563">MTDIKPFPLPAVFFKRMKENILSYNAEADSDSSIIQNYIRDSRIPLRSLAHGLSLTEDEIANFAAGSGRKPTTEQRVTMKYIISNYLAGVITPR</sequence>
<name>A0A6N4RE55_BLAVI</name>
<evidence type="ECO:0000313" key="2">
    <source>
        <dbReference type="Proteomes" id="UP000320948"/>
    </source>
</evidence>
<organism evidence="1 2">
    <name type="scientific">Blastochloris viridis</name>
    <name type="common">Rhodopseudomonas viridis</name>
    <dbReference type="NCBI Taxonomy" id="1079"/>
    <lineage>
        <taxon>Bacteria</taxon>
        <taxon>Pseudomonadati</taxon>
        <taxon>Pseudomonadota</taxon>
        <taxon>Alphaproteobacteria</taxon>
        <taxon>Hyphomicrobiales</taxon>
        <taxon>Blastochloridaceae</taxon>
        <taxon>Blastochloris</taxon>
    </lineage>
</organism>
<dbReference type="Proteomes" id="UP000320948">
    <property type="component" value="Unassembled WGS sequence"/>
</dbReference>
<reference evidence="1 2" key="1">
    <citation type="journal article" date="2017" name="Nat. Commun.">
        <title>In situ click chemistry generation of cyclooxygenase-2 inhibitors.</title>
        <authorList>
            <person name="Bhardwaj A."/>
            <person name="Kaur J."/>
            <person name="Wuest M."/>
            <person name="Wuest F."/>
        </authorList>
    </citation>
    <scope>NUCLEOTIDE SEQUENCE [LARGE SCALE GENOMIC DNA]</scope>
    <source>
        <strain evidence="1">S2_018_000_R2_106</strain>
    </source>
</reference>
<protein>
    <submittedName>
        <fullName evidence="1">Uncharacterized protein</fullName>
    </submittedName>
</protein>
<proteinExistence type="predicted"/>
<dbReference type="EMBL" id="VAFM01000001">
    <property type="protein sequence ID" value="TKW61324.1"/>
    <property type="molecule type" value="Genomic_DNA"/>
</dbReference>
<comment type="caution">
    <text evidence="1">The sequence shown here is derived from an EMBL/GenBank/DDBJ whole genome shotgun (WGS) entry which is preliminary data.</text>
</comment>
<accession>A0A6N4RE55</accession>
<evidence type="ECO:0000313" key="1">
    <source>
        <dbReference type="EMBL" id="TKW61324.1"/>
    </source>
</evidence>
<dbReference type="AlphaFoldDB" id="A0A6N4RE55"/>
<gene>
    <name evidence="1" type="ORF">DI628_01460</name>
</gene>